<keyword evidence="1" id="KW-0812">Transmembrane</keyword>
<dbReference type="EMBL" id="ATLK01000001">
    <property type="protein sequence ID" value="KFF31042.1"/>
    <property type="molecule type" value="Genomic_DNA"/>
</dbReference>
<feature type="transmembrane region" description="Helical" evidence="1">
    <location>
        <begin position="131"/>
        <end position="154"/>
    </location>
</feature>
<feature type="transmembrane region" description="Helical" evidence="1">
    <location>
        <begin position="56"/>
        <end position="79"/>
    </location>
</feature>
<keyword evidence="1" id="KW-1133">Transmembrane helix</keyword>
<name>A0A080N282_9BIFI</name>
<keyword evidence="1" id="KW-0472">Membrane</keyword>
<gene>
    <name evidence="2" type="ORF">BBOMB_0373</name>
</gene>
<evidence type="ECO:0000313" key="3">
    <source>
        <dbReference type="Proteomes" id="UP000028730"/>
    </source>
</evidence>
<dbReference type="Proteomes" id="UP000028730">
    <property type="component" value="Unassembled WGS sequence"/>
</dbReference>
<protein>
    <submittedName>
        <fullName evidence="2">ABC-type cobalt transport system</fullName>
    </submittedName>
</protein>
<comment type="caution">
    <text evidence="2">The sequence shown here is derived from an EMBL/GenBank/DDBJ whole genome shotgun (WGS) entry which is preliminary data.</text>
</comment>
<dbReference type="InterPro" id="IPR017195">
    <property type="entry name" value="ABC_thiamin-permease_prd"/>
</dbReference>
<feature type="transmembrane region" description="Helical" evidence="1">
    <location>
        <begin position="166"/>
        <end position="189"/>
    </location>
</feature>
<proteinExistence type="predicted"/>
<keyword evidence="3" id="KW-1185">Reference proteome</keyword>
<reference evidence="2 3" key="1">
    <citation type="journal article" date="2014" name="Appl. Environ. Microbiol.">
        <title>Genomic encyclopedia of type strains of the genus Bifidobacterium.</title>
        <authorList>
            <person name="Milani C."/>
            <person name="Lugli G.A."/>
            <person name="Duranti S."/>
            <person name="Turroni F."/>
            <person name="Bottacini F."/>
            <person name="Mangifesta M."/>
            <person name="Sanchez B."/>
            <person name="Viappiani A."/>
            <person name="Mancabelli L."/>
            <person name="Taminiau B."/>
            <person name="Delcenserie V."/>
            <person name="Barrangou R."/>
            <person name="Margolles A."/>
            <person name="van Sinderen D."/>
            <person name="Ventura M."/>
        </authorList>
    </citation>
    <scope>NUCLEOTIDE SEQUENCE [LARGE SCALE GENOMIC DNA]</scope>
    <source>
        <strain evidence="2 3">DSM 19703</strain>
    </source>
</reference>
<feature type="transmembrane region" description="Helical" evidence="1">
    <location>
        <begin position="99"/>
        <end position="119"/>
    </location>
</feature>
<evidence type="ECO:0000313" key="2">
    <source>
        <dbReference type="EMBL" id="KFF31042.1"/>
    </source>
</evidence>
<dbReference type="AlphaFoldDB" id="A0A080N282"/>
<dbReference type="STRING" id="1341695.BBOMB_0373"/>
<feature type="transmembrane region" description="Helical" evidence="1">
    <location>
        <begin position="25"/>
        <end position="49"/>
    </location>
</feature>
<organism evidence="2 3">
    <name type="scientific">Bifidobacterium bombi DSM 19703</name>
    <dbReference type="NCBI Taxonomy" id="1341695"/>
    <lineage>
        <taxon>Bacteria</taxon>
        <taxon>Bacillati</taxon>
        <taxon>Actinomycetota</taxon>
        <taxon>Actinomycetes</taxon>
        <taxon>Bifidobacteriales</taxon>
        <taxon>Bifidobacteriaceae</taxon>
        <taxon>Bifidobacterium</taxon>
    </lineage>
</organism>
<dbReference type="PIRSF" id="PIRSF037394">
    <property type="entry name" value="ABC_thiamine-permease_YkoE_prd"/>
    <property type="match status" value="1"/>
</dbReference>
<dbReference type="Pfam" id="PF09819">
    <property type="entry name" value="ABC_cobalt"/>
    <property type="match status" value="1"/>
</dbReference>
<accession>A0A080N282</accession>
<evidence type="ECO:0000256" key="1">
    <source>
        <dbReference type="SAM" id="Phobius"/>
    </source>
</evidence>
<dbReference type="eggNOG" id="COG4721">
    <property type="taxonomic scope" value="Bacteria"/>
</dbReference>
<sequence>MGTIDEKQPSYPTHYGRLRWRPVDIALGAALGVTCGVFFWGFNFAYAALSPLLRAILPGIASLLHGFWYFSGPLALIIIRKPGAALYVNLVGSCTEMLFGNNYSFGFVFASALIQALFSELPFLLSRYRRFNLFLCVTSGGLTALEYGLYALFFQFQGVALLSPRGIIHMICEIISGICIAGIMSWYLYTALAKTGALDRFASGRERRGEA</sequence>